<dbReference type="PRINTS" id="PR00249">
    <property type="entry name" value="GPCRSECRETIN"/>
</dbReference>
<evidence type="ECO:0000256" key="4">
    <source>
        <dbReference type="ARBA" id="ARBA00023040"/>
    </source>
</evidence>
<dbReference type="GO" id="GO:0008528">
    <property type="term" value="F:G protein-coupled peptide receptor activity"/>
    <property type="evidence" value="ECO:0007669"/>
    <property type="project" value="TreeGrafter"/>
</dbReference>
<dbReference type="Proteomes" id="UP000233080">
    <property type="component" value="Unassembled WGS sequence"/>
</dbReference>
<dbReference type="GO" id="GO:0007166">
    <property type="term" value="P:cell surface receptor signaling pathway"/>
    <property type="evidence" value="ECO:0007669"/>
    <property type="project" value="InterPro"/>
</dbReference>
<dbReference type="PANTHER" id="PTHR45620">
    <property type="entry name" value="PDF RECEPTOR-LIKE PROTEIN-RELATED"/>
    <property type="match status" value="1"/>
</dbReference>
<evidence type="ECO:0000256" key="7">
    <source>
        <dbReference type="ARBA" id="ARBA00023224"/>
    </source>
</evidence>
<dbReference type="InterPro" id="IPR017981">
    <property type="entry name" value="GPCR_2-like_7TM"/>
</dbReference>
<dbReference type="Ensembl" id="ENSCANT00000061735.1">
    <property type="protein sequence ID" value="ENSCANP00000038479.1"/>
    <property type="gene ID" value="ENSCANG00000042909.1"/>
</dbReference>
<keyword evidence="5 8" id="KW-0472">Membrane</keyword>
<evidence type="ECO:0000256" key="6">
    <source>
        <dbReference type="ARBA" id="ARBA00023170"/>
    </source>
</evidence>
<evidence type="ECO:0000256" key="8">
    <source>
        <dbReference type="SAM" id="Phobius"/>
    </source>
</evidence>
<feature type="transmembrane region" description="Helical" evidence="8">
    <location>
        <begin position="67"/>
        <end position="90"/>
    </location>
</feature>
<dbReference type="AlphaFoldDB" id="A0A2K5KBL6"/>
<dbReference type="PROSITE" id="PS50261">
    <property type="entry name" value="G_PROTEIN_RECEP_F2_4"/>
    <property type="match status" value="1"/>
</dbReference>
<keyword evidence="4" id="KW-0297">G-protein coupled receptor</keyword>
<dbReference type="GO" id="GO:0017046">
    <property type="term" value="F:peptide hormone binding"/>
    <property type="evidence" value="ECO:0007669"/>
    <property type="project" value="TreeGrafter"/>
</dbReference>
<reference evidence="10" key="2">
    <citation type="submission" date="2025-09" db="UniProtKB">
        <authorList>
            <consortium name="Ensembl"/>
        </authorList>
    </citation>
    <scope>IDENTIFICATION</scope>
</reference>
<dbReference type="GO" id="GO:0005886">
    <property type="term" value="C:plasma membrane"/>
    <property type="evidence" value="ECO:0007669"/>
    <property type="project" value="TreeGrafter"/>
</dbReference>
<keyword evidence="11" id="KW-1185">Reference proteome</keyword>
<dbReference type="GO" id="GO:0007189">
    <property type="term" value="P:adenylate cyclase-activating G protein-coupled receptor signaling pathway"/>
    <property type="evidence" value="ECO:0007669"/>
    <property type="project" value="TreeGrafter"/>
</dbReference>
<dbReference type="GO" id="GO:0019838">
    <property type="term" value="F:growth factor binding"/>
    <property type="evidence" value="ECO:0007669"/>
    <property type="project" value="TreeGrafter"/>
</dbReference>
<dbReference type="InterPro" id="IPR003288">
    <property type="entry name" value="GPCR_2_GHRH_rcpt"/>
</dbReference>
<keyword evidence="2 8" id="KW-0812">Transmembrane</keyword>
<comment type="subcellular location">
    <subcellularLocation>
        <location evidence="1">Membrane</location>
        <topology evidence="1">Multi-pass membrane protein</topology>
    </subcellularLocation>
</comment>
<accession>A0A2K5KBL6</accession>
<evidence type="ECO:0000313" key="11">
    <source>
        <dbReference type="Proteomes" id="UP000233080"/>
    </source>
</evidence>
<evidence type="ECO:0000313" key="10">
    <source>
        <dbReference type="Ensembl" id="ENSCANP00000038479.1"/>
    </source>
</evidence>
<keyword evidence="6" id="KW-0675">Receptor</keyword>
<dbReference type="GO" id="GO:0016520">
    <property type="term" value="F:growth hormone-releasing hormone receptor activity"/>
    <property type="evidence" value="ECO:0007669"/>
    <property type="project" value="TreeGrafter"/>
</dbReference>
<sequence length="194" mass="21347">MVHGTPSPLLGRGKELWLESLACLPGAVKRDCTMTGWSEPFPPYPVACPVPLELLAEEESYFSTVKIIYTMGHSISIVALFVAITILVALRRLHCPRNYVHTQLFATFILKAGAVFLKDAALFRSDDTDYCSFSTGCPCSSLARGWAANWPSRTSRESEWPPRHTGWAYMGCGVDNQATGCSPGWEEEEEGLLG</sequence>
<dbReference type="PANTHER" id="PTHR45620:SF14">
    <property type="entry name" value="GROWTH HORMONE-RELEASING HORMONE RECEPTOR"/>
    <property type="match status" value="1"/>
</dbReference>
<organism evidence="10 11">
    <name type="scientific">Colobus angolensis palliatus</name>
    <name type="common">Peters' Angolan colobus</name>
    <dbReference type="NCBI Taxonomy" id="336983"/>
    <lineage>
        <taxon>Eukaryota</taxon>
        <taxon>Metazoa</taxon>
        <taxon>Chordata</taxon>
        <taxon>Craniata</taxon>
        <taxon>Vertebrata</taxon>
        <taxon>Euteleostomi</taxon>
        <taxon>Mammalia</taxon>
        <taxon>Eutheria</taxon>
        <taxon>Euarchontoglires</taxon>
        <taxon>Primates</taxon>
        <taxon>Haplorrhini</taxon>
        <taxon>Catarrhini</taxon>
        <taxon>Cercopithecidae</taxon>
        <taxon>Colobinae</taxon>
        <taxon>Colobus</taxon>
    </lineage>
</organism>
<dbReference type="Pfam" id="PF00002">
    <property type="entry name" value="7tm_2"/>
    <property type="match status" value="1"/>
</dbReference>
<feature type="domain" description="G-protein coupled receptors family 2 profile 2" evidence="9">
    <location>
        <begin position="65"/>
        <end position="137"/>
    </location>
</feature>
<dbReference type="GO" id="GO:0008284">
    <property type="term" value="P:positive regulation of cell population proliferation"/>
    <property type="evidence" value="ECO:0007669"/>
    <property type="project" value="TreeGrafter"/>
</dbReference>
<keyword evidence="7" id="KW-0807">Transducer</keyword>
<evidence type="ECO:0000256" key="1">
    <source>
        <dbReference type="ARBA" id="ARBA00004141"/>
    </source>
</evidence>
<dbReference type="InterPro" id="IPR050332">
    <property type="entry name" value="GPCR_2"/>
</dbReference>
<evidence type="ECO:0000256" key="5">
    <source>
        <dbReference type="ARBA" id="ARBA00023136"/>
    </source>
</evidence>
<protein>
    <recommendedName>
        <fullName evidence="9">G-protein coupled receptors family 2 profile 2 domain-containing protein</fullName>
    </recommendedName>
</protein>
<dbReference type="InterPro" id="IPR000832">
    <property type="entry name" value="GPCR_2_secretin-like"/>
</dbReference>
<reference evidence="10" key="1">
    <citation type="submission" date="2025-08" db="UniProtKB">
        <authorList>
            <consortium name="Ensembl"/>
        </authorList>
    </citation>
    <scope>IDENTIFICATION</scope>
</reference>
<proteinExistence type="predicted"/>
<evidence type="ECO:0000259" key="9">
    <source>
        <dbReference type="PROSITE" id="PS50261"/>
    </source>
</evidence>
<dbReference type="PRINTS" id="PR01352">
    <property type="entry name" value="GHRHRECEPTOR"/>
</dbReference>
<dbReference type="SUPFAM" id="SSF111418">
    <property type="entry name" value="Hormone receptor domain"/>
    <property type="match status" value="1"/>
</dbReference>
<dbReference type="Gene3D" id="1.20.1070.10">
    <property type="entry name" value="Rhodopsin 7-helix transmembrane proteins"/>
    <property type="match status" value="1"/>
</dbReference>
<evidence type="ECO:0000256" key="3">
    <source>
        <dbReference type="ARBA" id="ARBA00022989"/>
    </source>
</evidence>
<evidence type="ECO:0000256" key="2">
    <source>
        <dbReference type="ARBA" id="ARBA00022692"/>
    </source>
</evidence>
<keyword evidence="3 8" id="KW-1133">Transmembrane helix</keyword>
<dbReference type="InterPro" id="IPR036445">
    <property type="entry name" value="GPCR_2_extracell_dom_sf"/>
</dbReference>
<name>A0A2K5KBL6_COLAP</name>